<dbReference type="GO" id="GO:0016301">
    <property type="term" value="F:kinase activity"/>
    <property type="evidence" value="ECO:0007669"/>
    <property type="project" value="UniProtKB-KW"/>
</dbReference>
<proteinExistence type="predicted"/>
<evidence type="ECO:0000313" key="1">
    <source>
        <dbReference type="EMBL" id="SYV93741.1"/>
    </source>
</evidence>
<dbReference type="Proteomes" id="UP000260136">
    <property type="component" value="Chromosome"/>
</dbReference>
<reference evidence="2" key="1">
    <citation type="submission" date="2018-06" db="EMBL/GenBank/DDBJ databases">
        <authorList>
            <consortium name="Pathogen Informatics"/>
        </authorList>
    </citation>
    <scope>NUCLEOTIDE SEQUENCE [LARGE SCALE GENOMIC DNA]</scope>
    <source>
        <strain evidence="2">NCTC10115</strain>
    </source>
</reference>
<evidence type="ECO:0000313" key="2">
    <source>
        <dbReference type="Proteomes" id="UP000260136"/>
    </source>
</evidence>
<feature type="non-terminal residue" evidence="1">
    <location>
        <position position="30"/>
    </location>
</feature>
<name>A0A3B0PWH6_MYCGL</name>
<organism evidence="1 2">
    <name type="scientific">Mycoplasmoides gallisepticum</name>
    <name type="common">Mycoplasma gallisepticum</name>
    <dbReference type="NCBI Taxonomy" id="2096"/>
    <lineage>
        <taxon>Bacteria</taxon>
        <taxon>Bacillati</taxon>
        <taxon>Mycoplasmatota</taxon>
        <taxon>Mycoplasmoidales</taxon>
        <taxon>Mycoplasmoidaceae</taxon>
        <taxon>Mycoplasmoides</taxon>
    </lineage>
</organism>
<dbReference type="EMBL" id="LS991952">
    <property type="protein sequence ID" value="SYV93741.1"/>
    <property type="molecule type" value="Genomic_DNA"/>
</dbReference>
<keyword evidence="1" id="KW-0418">Kinase</keyword>
<protein>
    <submittedName>
        <fullName evidence="1">Glycerol kinase</fullName>
    </submittedName>
</protein>
<sequence length="30" mass="3371">MQSVKNKAQIKSVNVEAVGITNQRETVVLW</sequence>
<gene>
    <name evidence="1" type="ORF">NCTC10115_00030</name>
</gene>
<keyword evidence="1" id="KW-0808">Transferase</keyword>
<accession>A0A3B0PWH6</accession>
<dbReference type="AlphaFoldDB" id="A0A3B0PWH6"/>